<feature type="signal peptide" evidence="1">
    <location>
        <begin position="1"/>
        <end position="24"/>
    </location>
</feature>
<gene>
    <name evidence="2" type="ORF">D6858_09220</name>
</gene>
<reference evidence="2 3" key="1">
    <citation type="submission" date="2018-09" db="EMBL/GenBank/DDBJ databases">
        <title>Altererythrobacter sp.Ery1 and Ery12, the genome sequencing of novel strains in genus Alterythrobacter.</title>
        <authorList>
            <person name="Cheng H."/>
            <person name="Wu Y.-H."/>
            <person name="Fang C."/>
            <person name="Xu X.-W."/>
        </authorList>
    </citation>
    <scope>NUCLEOTIDE SEQUENCE [LARGE SCALE GENOMIC DNA]</scope>
    <source>
        <strain evidence="2 3">Ery12</strain>
    </source>
</reference>
<evidence type="ECO:0000313" key="3">
    <source>
        <dbReference type="Proteomes" id="UP000284322"/>
    </source>
</evidence>
<proteinExistence type="predicted"/>
<feature type="chain" id="PRO_5019237990" evidence="1">
    <location>
        <begin position="25"/>
        <end position="324"/>
    </location>
</feature>
<evidence type="ECO:0000313" key="2">
    <source>
        <dbReference type="EMBL" id="RJX68090.1"/>
    </source>
</evidence>
<dbReference type="InterPro" id="IPR046715">
    <property type="entry name" value="DUF6607"/>
</dbReference>
<dbReference type="EMBL" id="RAHJ01000018">
    <property type="protein sequence ID" value="RJX68090.1"/>
    <property type="molecule type" value="Genomic_DNA"/>
</dbReference>
<dbReference type="RefSeq" id="WP_120109241.1">
    <property type="nucleotide sequence ID" value="NZ_RAHJ01000018.1"/>
</dbReference>
<dbReference type="PROSITE" id="PS51257">
    <property type="entry name" value="PROKAR_LIPOPROTEIN"/>
    <property type="match status" value="1"/>
</dbReference>
<protein>
    <submittedName>
        <fullName evidence="2">Uncharacterized protein</fullName>
    </submittedName>
</protein>
<comment type="caution">
    <text evidence="2">The sequence shown here is derived from an EMBL/GenBank/DDBJ whole genome shotgun (WGS) entry which is preliminary data.</text>
</comment>
<keyword evidence="3" id="KW-1185">Reference proteome</keyword>
<dbReference type="OrthoDB" id="8564954at2"/>
<dbReference type="Proteomes" id="UP000284322">
    <property type="component" value="Unassembled WGS sequence"/>
</dbReference>
<keyword evidence="1" id="KW-0732">Signal</keyword>
<dbReference type="Pfam" id="PF20311">
    <property type="entry name" value="DUF6607"/>
    <property type="match status" value="1"/>
</dbReference>
<name>A0A419R298_9SPHN</name>
<sequence length="324" mass="37231">MINLKTILGASLLALACTSCPALAHPPIDAKQAAAHFDQDRADILAMAGNYKVRFDMQESTRWDPAYTPIDKKTSGGHEVVRVIEDTGRKIVLQHILVVKHDGQDMVIKHWRQDWEYEPERVLVYADTDTWKWEDVPEKMRSGRWSQTVWQVDDSPRYGGWGQFETQGGIRRWRSNWTWRPLARRDAVRNPVYDRYLAINRHQNTPDGWIHWQDNTKMGSKDGKLVPIVQEYVLNTYTKFDGYNVQAADDYWAATRDYWAAVRAEWDDVAQKKGGIGIKEQADTGTVISAELMQLANDIQNKTTTTAKAITKARKLIADNTRQL</sequence>
<accession>A0A419R298</accession>
<dbReference type="AlphaFoldDB" id="A0A419R298"/>
<organism evidence="2 3">
    <name type="scientific">Tsuneonella suprasediminis</name>
    <dbReference type="NCBI Taxonomy" id="2306996"/>
    <lineage>
        <taxon>Bacteria</taxon>
        <taxon>Pseudomonadati</taxon>
        <taxon>Pseudomonadota</taxon>
        <taxon>Alphaproteobacteria</taxon>
        <taxon>Sphingomonadales</taxon>
        <taxon>Erythrobacteraceae</taxon>
        <taxon>Tsuneonella</taxon>
    </lineage>
</organism>
<evidence type="ECO:0000256" key="1">
    <source>
        <dbReference type="SAM" id="SignalP"/>
    </source>
</evidence>